<organism evidence="3 4">
    <name type="scientific">Adineta ricciae</name>
    <name type="common">Rotifer</name>
    <dbReference type="NCBI Taxonomy" id="249248"/>
    <lineage>
        <taxon>Eukaryota</taxon>
        <taxon>Metazoa</taxon>
        <taxon>Spiralia</taxon>
        <taxon>Gnathifera</taxon>
        <taxon>Rotifera</taxon>
        <taxon>Eurotatoria</taxon>
        <taxon>Bdelloidea</taxon>
        <taxon>Adinetida</taxon>
        <taxon>Adinetidae</taxon>
        <taxon>Adineta</taxon>
    </lineage>
</organism>
<proteinExistence type="predicted"/>
<dbReference type="EMBL" id="CAJNOR010005050">
    <property type="protein sequence ID" value="CAF1542282.1"/>
    <property type="molecule type" value="Genomic_DNA"/>
</dbReference>
<evidence type="ECO:0000313" key="4">
    <source>
        <dbReference type="Proteomes" id="UP000663828"/>
    </source>
</evidence>
<gene>
    <name evidence="3" type="ORF">XAT740_LOCUS42272</name>
</gene>
<evidence type="ECO:0000256" key="2">
    <source>
        <dbReference type="SAM" id="SignalP"/>
    </source>
</evidence>
<keyword evidence="2" id="KW-0732">Signal</keyword>
<feature type="chain" id="PRO_5032372004" evidence="2">
    <location>
        <begin position="22"/>
        <end position="147"/>
    </location>
</feature>
<dbReference type="AlphaFoldDB" id="A0A815W0D4"/>
<feature type="transmembrane region" description="Helical" evidence="1">
    <location>
        <begin position="61"/>
        <end position="79"/>
    </location>
</feature>
<comment type="caution">
    <text evidence="3">The sequence shown here is derived from an EMBL/GenBank/DDBJ whole genome shotgun (WGS) entry which is preliminary data.</text>
</comment>
<accession>A0A815W0D4</accession>
<reference evidence="3" key="1">
    <citation type="submission" date="2021-02" db="EMBL/GenBank/DDBJ databases">
        <authorList>
            <person name="Nowell W R."/>
        </authorList>
    </citation>
    <scope>NUCLEOTIDE SEQUENCE</scope>
</reference>
<keyword evidence="1" id="KW-0472">Membrane</keyword>
<evidence type="ECO:0000256" key="1">
    <source>
        <dbReference type="SAM" id="Phobius"/>
    </source>
</evidence>
<protein>
    <submittedName>
        <fullName evidence="3">Uncharacterized protein</fullName>
    </submittedName>
</protein>
<feature type="transmembrane region" description="Helical" evidence="1">
    <location>
        <begin position="37"/>
        <end position="54"/>
    </location>
</feature>
<keyword evidence="4" id="KW-1185">Reference proteome</keyword>
<keyword evidence="1" id="KW-1133">Transmembrane helix</keyword>
<name>A0A815W0D4_ADIRI</name>
<keyword evidence="1" id="KW-0812">Transmembrane</keyword>
<dbReference type="Proteomes" id="UP000663828">
    <property type="component" value="Unassembled WGS sequence"/>
</dbReference>
<sequence length="147" mass="15925">MTAALALLVILFFIIFYHLTAIPETNLWGGDRQFLPILYSIGALLGQLLIALIYGAPYSAVVISGMGSLVSVILCFAKLPGLYDWIEKSIGFISIYYNVTENFNSTKIDSIGFLSESDRIPGDGIASDSDGYGSRVGFVDLGLNIFP</sequence>
<feature type="signal peptide" evidence="2">
    <location>
        <begin position="1"/>
        <end position="21"/>
    </location>
</feature>
<evidence type="ECO:0000313" key="3">
    <source>
        <dbReference type="EMBL" id="CAF1542282.1"/>
    </source>
</evidence>